<feature type="non-terminal residue" evidence="3">
    <location>
        <position position="94"/>
    </location>
</feature>
<gene>
    <name evidence="3" type="ORF">S06H3_61646</name>
</gene>
<name>X1QTR7_9ZZZZ</name>
<dbReference type="Pfam" id="PF00072">
    <property type="entry name" value="Response_reg"/>
    <property type="match status" value="1"/>
</dbReference>
<dbReference type="GO" id="GO:0000160">
    <property type="term" value="P:phosphorelay signal transduction system"/>
    <property type="evidence" value="ECO:0007669"/>
    <property type="project" value="InterPro"/>
</dbReference>
<dbReference type="PANTHER" id="PTHR44591:SF3">
    <property type="entry name" value="RESPONSE REGULATORY DOMAIN-CONTAINING PROTEIN"/>
    <property type="match status" value="1"/>
</dbReference>
<dbReference type="PROSITE" id="PS50110">
    <property type="entry name" value="RESPONSE_REGULATORY"/>
    <property type="match status" value="1"/>
</dbReference>
<dbReference type="InterPro" id="IPR011006">
    <property type="entry name" value="CheY-like_superfamily"/>
</dbReference>
<sequence length="94" mass="10262">MKILIIDDEDDVRDIASMCLGLIDGEQVLTASGGAEGLELAEQHAPDVILLDLMMPVMDGTETIQKLRANPKTANIPVIFLTVKNIQSEVDRLM</sequence>
<evidence type="ECO:0000256" key="1">
    <source>
        <dbReference type="ARBA" id="ARBA00022553"/>
    </source>
</evidence>
<feature type="domain" description="Response regulatory" evidence="2">
    <location>
        <begin position="2"/>
        <end position="94"/>
    </location>
</feature>
<dbReference type="InterPro" id="IPR050595">
    <property type="entry name" value="Bact_response_regulator"/>
</dbReference>
<dbReference type="InterPro" id="IPR001789">
    <property type="entry name" value="Sig_transdc_resp-reg_receiver"/>
</dbReference>
<proteinExistence type="predicted"/>
<dbReference type="SMART" id="SM00448">
    <property type="entry name" value="REC"/>
    <property type="match status" value="1"/>
</dbReference>
<keyword evidence="1" id="KW-0597">Phosphoprotein</keyword>
<comment type="caution">
    <text evidence="3">The sequence shown here is derived from an EMBL/GenBank/DDBJ whole genome shotgun (WGS) entry which is preliminary data.</text>
</comment>
<evidence type="ECO:0000313" key="3">
    <source>
        <dbReference type="EMBL" id="GAI54300.1"/>
    </source>
</evidence>
<protein>
    <recommendedName>
        <fullName evidence="2">Response regulatory domain-containing protein</fullName>
    </recommendedName>
</protein>
<dbReference type="PANTHER" id="PTHR44591">
    <property type="entry name" value="STRESS RESPONSE REGULATOR PROTEIN 1"/>
    <property type="match status" value="1"/>
</dbReference>
<dbReference type="Gene3D" id="3.40.50.2300">
    <property type="match status" value="1"/>
</dbReference>
<evidence type="ECO:0000259" key="2">
    <source>
        <dbReference type="PROSITE" id="PS50110"/>
    </source>
</evidence>
<accession>X1QTR7</accession>
<reference evidence="3" key="1">
    <citation type="journal article" date="2014" name="Front. Microbiol.">
        <title>High frequency of phylogenetically diverse reductive dehalogenase-homologous genes in deep subseafloor sedimentary metagenomes.</title>
        <authorList>
            <person name="Kawai M."/>
            <person name="Futagami T."/>
            <person name="Toyoda A."/>
            <person name="Takaki Y."/>
            <person name="Nishi S."/>
            <person name="Hori S."/>
            <person name="Arai W."/>
            <person name="Tsubouchi T."/>
            <person name="Morono Y."/>
            <person name="Uchiyama I."/>
            <person name="Ito T."/>
            <person name="Fujiyama A."/>
            <person name="Inagaki F."/>
            <person name="Takami H."/>
        </authorList>
    </citation>
    <scope>NUCLEOTIDE SEQUENCE</scope>
    <source>
        <strain evidence="3">Expedition CK06-06</strain>
    </source>
</reference>
<dbReference type="EMBL" id="BARV01040468">
    <property type="protein sequence ID" value="GAI54300.1"/>
    <property type="molecule type" value="Genomic_DNA"/>
</dbReference>
<organism evidence="3">
    <name type="scientific">marine sediment metagenome</name>
    <dbReference type="NCBI Taxonomy" id="412755"/>
    <lineage>
        <taxon>unclassified sequences</taxon>
        <taxon>metagenomes</taxon>
        <taxon>ecological metagenomes</taxon>
    </lineage>
</organism>
<dbReference type="AlphaFoldDB" id="X1QTR7"/>
<dbReference type="SUPFAM" id="SSF52172">
    <property type="entry name" value="CheY-like"/>
    <property type="match status" value="1"/>
</dbReference>